<sequence length="270" mass="29088">MGRSTKVSGGSVPKQAAQRQQNIASYLYGVVPADLKLASDDRGLGDPPGEVQLVRHGEVAALVSDVNVDQPLGRPGDLLAYERLLDSVAAKGPVLPFRFGAVLASPEAIVEELLTPFHDEFLGALQDLEGQAEYIVKGRYVESALMREILAENPEAAGLREAIRGQAEDVTRNERIRLGELIAAAIEAKRDLDTRTLLDALSSHYSTAMIRPPSHEQDAVHVAMLARTGGQRALEKALGELGETWDGRVSLRLLGPLAPYDFVIAQEPGV</sequence>
<evidence type="ECO:0000256" key="1">
    <source>
        <dbReference type="ARBA" id="ARBA00022987"/>
    </source>
</evidence>
<name>A0ABV5RU29_9ACTN</name>
<dbReference type="Pfam" id="PF06386">
    <property type="entry name" value="GvpL_GvpF"/>
    <property type="match status" value="1"/>
</dbReference>
<dbReference type="PANTHER" id="PTHR36852:SF1">
    <property type="entry name" value="PROTEIN GVPL 2"/>
    <property type="match status" value="1"/>
</dbReference>
<comment type="caution">
    <text evidence="4">The sequence shown here is derived from an EMBL/GenBank/DDBJ whole genome shotgun (WGS) entry which is preliminary data.</text>
</comment>
<protein>
    <submittedName>
        <fullName evidence="4">GvpL/GvpF family gas vesicle protein</fullName>
    </submittedName>
</protein>
<comment type="subcellular location">
    <subcellularLocation>
        <location evidence="2">Gas vesicle</location>
    </subcellularLocation>
</comment>
<proteinExistence type="inferred from homology"/>
<dbReference type="RefSeq" id="WP_344997074.1">
    <property type="nucleotide sequence ID" value="NZ_BAAAXV010000009.1"/>
</dbReference>
<dbReference type="EMBL" id="JBHMBW010000003">
    <property type="protein sequence ID" value="MFB9622343.1"/>
    <property type="molecule type" value="Genomic_DNA"/>
</dbReference>
<organism evidence="4 5">
    <name type="scientific">Nonomuraea helvata</name>
    <dbReference type="NCBI Taxonomy" id="37484"/>
    <lineage>
        <taxon>Bacteria</taxon>
        <taxon>Bacillati</taxon>
        <taxon>Actinomycetota</taxon>
        <taxon>Actinomycetes</taxon>
        <taxon>Streptosporangiales</taxon>
        <taxon>Streptosporangiaceae</taxon>
        <taxon>Nonomuraea</taxon>
    </lineage>
</organism>
<gene>
    <name evidence="4" type="ORF">ACFFSA_04550</name>
</gene>
<dbReference type="PANTHER" id="PTHR36852">
    <property type="entry name" value="PROTEIN GVPL 2"/>
    <property type="match status" value="1"/>
</dbReference>
<evidence type="ECO:0000256" key="2">
    <source>
        <dbReference type="ARBA" id="ARBA00035108"/>
    </source>
</evidence>
<evidence type="ECO:0000313" key="5">
    <source>
        <dbReference type="Proteomes" id="UP001589532"/>
    </source>
</evidence>
<dbReference type="InterPro" id="IPR009430">
    <property type="entry name" value="GvpL/GvpF"/>
</dbReference>
<dbReference type="Proteomes" id="UP001589532">
    <property type="component" value="Unassembled WGS sequence"/>
</dbReference>
<reference evidence="4 5" key="1">
    <citation type="submission" date="2024-09" db="EMBL/GenBank/DDBJ databases">
        <authorList>
            <person name="Sun Q."/>
            <person name="Mori K."/>
        </authorList>
    </citation>
    <scope>NUCLEOTIDE SEQUENCE [LARGE SCALE GENOMIC DNA]</scope>
    <source>
        <strain evidence="4 5">JCM 3143</strain>
    </source>
</reference>
<keyword evidence="1" id="KW-0304">Gas vesicle</keyword>
<comment type="similarity">
    <text evidence="3">Belongs to the gas vesicle GvpF/GvpL family.</text>
</comment>
<evidence type="ECO:0000313" key="4">
    <source>
        <dbReference type="EMBL" id="MFB9622343.1"/>
    </source>
</evidence>
<evidence type="ECO:0000256" key="3">
    <source>
        <dbReference type="ARBA" id="ARBA00035643"/>
    </source>
</evidence>
<accession>A0ABV5RU29</accession>
<keyword evidence="5" id="KW-1185">Reference proteome</keyword>